<reference evidence="2 3" key="1">
    <citation type="journal article" date="2019" name="Plant Biotechnol. J.">
        <title>The red bayberry genome and genetic basis of sex determination.</title>
        <authorList>
            <person name="Jia H.M."/>
            <person name="Jia H.J."/>
            <person name="Cai Q.L."/>
            <person name="Wang Y."/>
            <person name="Zhao H.B."/>
            <person name="Yang W.F."/>
            <person name="Wang G.Y."/>
            <person name="Li Y.H."/>
            <person name="Zhan D.L."/>
            <person name="Shen Y.T."/>
            <person name="Niu Q.F."/>
            <person name="Chang L."/>
            <person name="Qiu J."/>
            <person name="Zhao L."/>
            <person name="Xie H.B."/>
            <person name="Fu W.Y."/>
            <person name="Jin J."/>
            <person name="Li X.W."/>
            <person name="Jiao Y."/>
            <person name="Zhou C.C."/>
            <person name="Tu T."/>
            <person name="Chai C.Y."/>
            <person name="Gao J.L."/>
            <person name="Fan L.J."/>
            <person name="van de Weg E."/>
            <person name="Wang J.Y."/>
            <person name="Gao Z.S."/>
        </authorList>
    </citation>
    <scope>NUCLEOTIDE SEQUENCE [LARGE SCALE GENOMIC DNA]</scope>
    <source>
        <tissue evidence="2">Leaves</tissue>
    </source>
</reference>
<proteinExistence type="predicted"/>
<protein>
    <submittedName>
        <fullName evidence="2">Uncharacterized protein</fullName>
    </submittedName>
</protein>
<comment type="caution">
    <text evidence="2">The sequence shown here is derived from an EMBL/GenBank/DDBJ whole genome shotgun (WGS) entry which is preliminary data.</text>
</comment>
<evidence type="ECO:0000313" key="3">
    <source>
        <dbReference type="Proteomes" id="UP000516437"/>
    </source>
</evidence>
<dbReference type="EMBL" id="RXIC02000026">
    <property type="protein sequence ID" value="KAB1204089.1"/>
    <property type="molecule type" value="Genomic_DNA"/>
</dbReference>
<feature type="region of interest" description="Disordered" evidence="1">
    <location>
        <begin position="1"/>
        <end position="24"/>
    </location>
</feature>
<evidence type="ECO:0000256" key="1">
    <source>
        <dbReference type="SAM" id="MobiDB-lite"/>
    </source>
</evidence>
<dbReference type="AlphaFoldDB" id="A0A6A1UUJ9"/>
<gene>
    <name evidence="2" type="ORF">CJ030_MR8G000775</name>
</gene>
<dbReference type="Proteomes" id="UP000516437">
    <property type="component" value="Chromosome 8"/>
</dbReference>
<name>A0A6A1UUJ9_9ROSI</name>
<evidence type="ECO:0000313" key="2">
    <source>
        <dbReference type="EMBL" id="KAB1204089.1"/>
    </source>
</evidence>
<organism evidence="2 3">
    <name type="scientific">Morella rubra</name>
    <name type="common">Chinese bayberry</name>
    <dbReference type="NCBI Taxonomy" id="262757"/>
    <lineage>
        <taxon>Eukaryota</taxon>
        <taxon>Viridiplantae</taxon>
        <taxon>Streptophyta</taxon>
        <taxon>Embryophyta</taxon>
        <taxon>Tracheophyta</taxon>
        <taxon>Spermatophyta</taxon>
        <taxon>Magnoliopsida</taxon>
        <taxon>eudicotyledons</taxon>
        <taxon>Gunneridae</taxon>
        <taxon>Pentapetalae</taxon>
        <taxon>rosids</taxon>
        <taxon>fabids</taxon>
        <taxon>Fagales</taxon>
        <taxon>Myricaceae</taxon>
        <taxon>Morella</taxon>
    </lineage>
</organism>
<keyword evidence="3" id="KW-1185">Reference proteome</keyword>
<accession>A0A6A1UUJ9</accession>
<sequence>MLEEEENLRESGEGVEGSDYGTDLSEFNDIEADYVDAYEDQECPDVADEDTQSIVDWCGTFQNTPRTHRQWDKMDVEAGGEGGEEGGGDVAKEEAGMLKTKLSKTPKIWVLEAQSEPGSRILKVILSCHQ</sequence>